<evidence type="ECO:0000313" key="8">
    <source>
        <dbReference type="Proteomes" id="UP001360953"/>
    </source>
</evidence>
<organism evidence="7 8">
    <name type="scientific">Phyllosticta citribraziliensis</name>
    <dbReference type="NCBI Taxonomy" id="989973"/>
    <lineage>
        <taxon>Eukaryota</taxon>
        <taxon>Fungi</taxon>
        <taxon>Dikarya</taxon>
        <taxon>Ascomycota</taxon>
        <taxon>Pezizomycotina</taxon>
        <taxon>Dothideomycetes</taxon>
        <taxon>Dothideomycetes incertae sedis</taxon>
        <taxon>Botryosphaeriales</taxon>
        <taxon>Phyllostictaceae</taxon>
        <taxon>Phyllosticta</taxon>
    </lineage>
</organism>
<dbReference type="CDD" id="cd03359">
    <property type="entry name" value="LbH_Dynactin_5"/>
    <property type="match status" value="1"/>
</dbReference>
<reference evidence="7 8" key="1">
    <citation type="submission" date="2024-04" db="EMBL/GenBank/DDBJ databases">
        <title>Phyllosticta paracitricarpa is synonymous to the EU quarantine fungus P. citricarpa based on phylogenomic analyses.</title>
        <authorList>
            <consortium name="Lawrence Berkeley National Laboratory"/>
            <person name="Van ingen-buijs V.A."/>
            <person name="Van westerhoven A.C."/>
            <person name="Haridas S."/>
            <person name="Skiadas P."/>
            <person name="Martin F."/>
            <person name="Groenewald J.Z."/>
            <person name="Crous P.W."/>
            <person name="Seidl M.F."/>
        </authorList>
    </citation>
    <scope>NUCLEOTIDE SEQUENCE [LARGE SCALE GENOMIC DNA]</scope>
    <source>
        <strain evidence="7 8">CPC 17464</strain>
    </source>
</reference>
<dbReference type="SUPFAM" id="SSF51161">
    <property type="entry name" value="Trimeric LpxA-like enzymes"/>
    <property type="match status" value="1"/>
</dbReference>
<protein>
    <recommendedName>
        <fullName evidence="5">Dynactin subunit 5</fullName>
    </recommendedName>
</protein>
<dbReference type="PANTHER" id="PTHR46126:SF1">
    <property type="entry name" value="DYNACTIN SUBUNIT 5"/>
    <property type="match status" value="1"/>
</dbReference>
<keyword evidence="3" id="KW-0206">Cytoskeleton</keyword>
<comment type="caution">
    <text evidence="7">The sequence shown here is derived from an EMBL/GenBank/DDBJ whole genome shotgun (WGS) entry which is preliminary data.</text>
</comment>
<accession>A0ABR1M311</accession>
<dbReference type="EMBL" id="JBBPEH010000003">
    <property type="protein sequence ID" value="KAK7541232.1"/>
    <property type="molecule type" value="Genomic_DNA"/>
</dbReference>
<evidence type="ECO:0000256" key="5">
    <source>
        <dbReference type="ARBA" id="ARBA00034865"/>
    </source>
</evidence>
<keyword evidence="2" id="KW-0963">Cytoplasm</keyword>
<evidence type="ECO:0000256" key="3">
    <source>
        <dbReference type="ARBA" id="ARBA00023212"/>
    </source>
</evidence>
<comment type="subcellular location">
    <subcellularLocation>
        <location evidence="1">Cytoplasm</location>
        <location evidence="1">Cytoskeleton</location>
    </subcellularLocation>
</comment>
<dbReference type="Gene3D" id="2.160.10.10">
    <property type="entry name" value="Hexapeptide repeat proteins"/>
    <property type="match status" value="1"/>
</dbReference>
<dbReference type="RefSeq" id="XP_066658163.1">
    <property type="nucleotide sequence ID" value="XM_066802877.1"/>
</dbReference>
<feature type="region of interest" description="Disordered" evidence="6">
    <location>
        <begin position="1"/>
        <end position="27"/>
    </location>
</feature>
<feature type="region of interest" description="Disordered" evidence="6">
    <location>
        <begin position="59"/>
        <end position="83"/>
    </location>
</feature>
<evidence type="ECO:0000313" key="7">
    <source>
        <dbReference type="EMBL" id="KAK7541232.1"/>
    </source>
</evidence>
<dbReference type="InterPro" id="IPR047125">
    <property type="entry name" value="DCTN5"/>
</dbReference>
<keyword evidence="8" id="KW-1185">Reference proteome</keyword>
<name>A0ABR1M311_9PEZI</name>
<dbReference type="GeneID" id="92035783"/>
<comment type="similarity">
    <text evidence="4">Belongs to the dynactin subunits 5/6 family. Dynactin subunit 5 subfamily.</text>
</comment>
<proteinExistence type="inferred from homology"/>
<dbReference type="InterPro" id="IPR011004">
    <property type="entry name" value="Trimer_LpxA-like_sf"/>
</dbReference>
<dbReference type="PANTHER" id="PTHR46126">
    <property type="entry name" value="DYNACTIN SUBUNIT 5"/>
    <property type="match status" value="1"/>
</dbReference>
<sequence>MSSRPSAARKAAKGEYIETDSGNKVSRRAHISGTANITLGGKTVIQSEVVLRGDLHRLKTSSSTTSSTAQQQQPPPSSSQHSNAISIGRCTIISPNCTIRPPARVSRGLLSHYPMKIGDNVFIGPHCRISAASISSHVHVGAHAVLEPFCLIRDNVKILPHSVVPANMVVPSNSVVGGRPARVVAELGEGWGVQAGGGVGGAAAGAAATSGAPGEAWVEGGDLRELVRSIR</sequence>
<evidence type="ECO:0000256" key="4">
    <source>
        <dbReference type="ARBA" id="ARBA00034706"/>
    </source>
</evidence>
<evidence type="ECO:0000256" key="6">
    <source>
        <dbReference type="SAM" id="MobiDB-lite"/>
    </source>
</evidence>
<gene>
    <name evidence="7" type="ORF">J3D65DRAFT_665948</name>
</gene>
<dbReference type="Proteomes" id="UP001360953">
    <property type="component" value="Unassembled WGS sequence"/>
</dbReference>
<evidence type="ECO:0000256" key="1">
    <source>
        <dbReference type="ARBA" id="ARBA00004245"/>
    </source>
</evidence>
<evidence type="ECO:0000256" key="2">
    <source>
        <dbReference type="ARBA" id="ARBA00022490"/>
    </source>
</evidence>
<dbReference type="Pfam" id="PF21711">
    <property type="entry name" value="DCTN5"/>
    <property type="match status" value="2"/>
</dbReference>
<feature type="compositionally biased region" description="Low complexity" evidence="6">
    <location>
        <begin position="60"/>
        <end position="72"/>
    </location>
</feature>